<dbReference type="SMART" id="SM00382">
    <property type="entry name" value="AAA"/>
    <property type="match status" value="2"/>
</dbReference>
<evidence type="ECO:0000259" key="11">
    <source>
        <dbReference type="PROSITE" id="PS50929"/>
    </source>
</evidence>
<keyword evidence="4" id="KW-0547">Nucleotide-binding</keyword>
<dbReference type="GO" id="GO:0005743">
    <property type="term" value="C:mitochondrial inner membrane"/>
    <property type="evidence" value="ECO:0007669"/>
    <property type="project" value="TreeGrafter"/>
</dbReference>
<name>A0A6H0XS62_9PEZI</name>
<dbReference type="PANTHER" id="PTHR43394">
    <property type="entry name" value="ATP-DEPENDENT PERMEASE MDL1, MITOCHONDRIAL"/>
    <property type="match status" value="1"/>
</dbReference>
<comment type="subcellular location">
    <subcellularLocation>
        <location evidence="1">Membrane</location>
        <topology evidence="1">Multi-pass membrane protein</topology>
    </subcellularLocation>
</comment>
<dbReference type="GO" id="GO:0005524">
    <property type="term" value="F:ATP binding"/>
    <property type="evidence" value="ECO:0007669"/>
    <property type="project" value="UniProtKB-KW"/>
</dbReference>
<dbReference type="GO" id="GO:0015421">
    <property type="term" value="F:ABC-type oligopeptide transporter activity"/>
    <property type="evidence" value="ECO:0007669"/>
    <property type="project" value="TreeGrafter"/>
</dbReference>
<feature type="domain" description="ABC transmembrane type-1" evidence="11">
    <location>
        <begin position="778"/>
        <end position="1063"/>
    </location>
</feature>
<dbReference type="Proteomes" id="UP000503462">
    <property type="component" value="Chromosome 2"/>
</dbReference>
<evidence type="ECO:0000256" key="1">
    <source>
        <dbReference type="ARBA" id="ARBA00004141"/>
    </source>
</evidence>
<feature type="transmembrane region" description="Helical" evidence="9">
    <location>
        <begin position="1035"/>
        <end position="1057"/>
    </location>
</feature>
<keyword evidence="7 9" id="KW-0472">Membrane</keyword>
<dbReference type="InterPro" id="IPR003439">
    <property type="entry name" value="ABC_transporter-like_ATP-bd"/>
</dbReference>
<dbReference type="PROSITE" id="PS50929">
    <property type="entry name" value="ABC_TM1F"/>
    <property type="match status" value="2"/>
</dbReference>
<feature type="transmembrane region" description="Helical" evidence="9">
    <location>
        <begin position="1002"/>
        <end position="1023"/>
    </location>
</feature>
<keyword evidence="6 9" id="KW-1133">Transmembrane helix</keyword>
<dbReference type="GO" id="GO:0090374">
    <property type="term" value="P:oligopeptide export from mitochondrion"/>
    <property type="evidence" value="ECO:0007669"/>
    <property type="project" value="TreeGrafter"/>
</dbReference>
<dbReference type="Gene3D" id="3.40.50.300">
    <property type="entry name" value="P-loop containing nucleotide triphosphate hydrolases"/>
    <property type="match status" value="2"/>
</dbReference>
<feature type="transmembrane region" description="Helical" evidence="9">
    <location>
        <begin position="920"/>
        <end position="939"/>
    </location>
</feature>
<keyword evidence="2" id="KW-0813">Transport</keyword>
<feature type="domain" description="ABC transmembrane type-1" evidence="11">
    <location>
        <begin position="52"/>
        <end position="344"/>
    </location>
</feature>
<evidence type="ECO:0000256" key="8">
    <source>
        <dbReference type="SAM" id="MobiDB-lite"/>
    </source>
</evidence>
<evidence type="ECO:0000256" key="5">
    <source>
        <dbReference type="ARBA" id="ARBA00022840"/>
    </source>
</evidence>
<feature type="transmembrane region" description="Helical" evidence="9">
    <location>
        <begin position="891"/>
        <end position="914"/>
    </location>
</feature>
<dbReference type="SUPFAM" id="SSF52540">
    <property type="entry name" value="P-loop containing nucleoside triphosphate hydrolases"/>
    <property type="match status" value="2"/>
</dbReference>
<organism evidence="12 13">
    <name type="scientific">Peltaster fructicola</name>
    <dbReference type="NCBI Taxonomy" id="286661"/>
    <lineage>
        <taxon>Eukaryota</taxon>
        <taxon>Fungi</taxon>
        <taxon>Dikarya</taxon>
        <taxon>Ascomycota</taxon>
        <taxon>Pezizomycotina</taxon>
        <taxon>Dothideomycetes</taxon>
        <taxon>Dothideomycetes incertae sedis</taxon>
        <taxon>Peltaster</taxon>
    </lineage>
</organism>
<keyword evidence="13" id="KW-1185">Reference proteome</keyword>
<feature type="transmembrane region" description="Helical" evidence="9">
    <location>
        <begin position="202"/>
        <end position="221"/>
    </location>
</feature>
<evidence type="ECO:0000256" key="7">
    <source>
        <dbReference type="ARBA" id="ARBA00023136"/>
    </source>
</evidence>
<feature type="domain" description="ABC transporter" evidence="10">
    <location>
        <begin position="1095"/>
        <end position="1342"/>
    </location>
</feature>
<dbReference type="CDD" id="cd18578">
    <property type="entry name" value="ABC_6TM_Pgp_ABCB1_D2_like"/>
    <property type="match status" value="1"/>
</dbReference>
<evidence type="ECO:0000256" key="2">
    <source>
        <dbReference type="ARBA" id="ARBA00022448"/>
    </source>
</evidence>
<gene>
    <name evidence="12" type="ORF">AMS68_003091</name>
</gene>
<evidence type="ECO:0000256" key="3">
    <source>
        <dbReference type="ARBA" id="ARBA00022692"/>
    </source>
</evidence>
<dbReference type="Gene3D" id="1.20.1560.10">
    <property type="entry name" value="ABC transporter type 1, transmembrane domain"/>
    <property type="match status" value="2"/>
</dbReference>
<feature type="transmembrane region" description="Helical" evidence="9">
    <location>
        <begin position="322"/>
        <end position="342"/>
    </location>
</feature>
<accession>A0A6H0XS62</accession>
<proteinExistence type="predicted"/>
<reference evidence="12 13" key="1">
    <citation type="journal article" date="2016" name="Sci. Rep.">
        <title>Peltaster fructicola genome reveals evolution from an invasive phytopathogen to an ectophytic parasite.</title>
        <authorList>
            <person name="Xu C."/>
            <person name="Chen H."/>
            <person name="Gleason M.L."/>
            <person name="Xu J.R."/>
            <person name="Liu H."/>
            <person name="Zhang R."/>
            <person name="Sun G."/>
        </authorList>
    </citation>
    <scope>NUCLEOTIDE SEQUENCE [LARGE SCALE GENOMIC DNA]</scope>
    <source>
        <strain evidence="12 13">LNHT1506</strain>
    </source>
</reference>
<evidence type="ECO:0000256" key="6">
    <source>
        <dbReference type="ARBA" id="ARBA00022989"/>
    </source>
</evidence>
<evidence type="ECO:0000259" key="10">
    <source>
        <dbReference type="PROSITE" id="PS50893"/>
    </source>
</evidence>
<dbReference type="InterPro" id="IPR036640">
    <property type="entry name" value="ABC1_TM_sf"/>
</dbReference>
<dbReference type="InterPro" id="IPR011527">
    <property type="entry name" value="ABC1_TM_dom"/>
</dbReference>
<feature type="compositionally biased region" description="Basic and acidic residues" evidence="8">
    <location>
        <begin position="734"/>
        <end position="749"/>
    </location>
</feature>
<dbReference type="InterPro" id="IPR039421">
    <property type="entry name" value="Type_1_exporter"/>
</dbReference>
<dbReference type="PANTHER" id="PTHR43394:SF15">
    <property type="entry name" value="ALPHA-FACTOR-TRANSPORTING ATPASE"/>
    <property type="match status" value="1"/>
</dbReference>
<dbReference type="CDD" id="cd18577">
    <property type="entry name" value="ABC_6TM_Pgp_ABCB1_D1_like"/>
    <property type="match status" value="1"/>
</dbReference>
<feature type="region of interest" description="Disordered" evidence="8">
    <location>
        <begin position="1"/>
        <end position="30"/>
    </location>
</feature>
<dbReference type="SUPFAM" id="SSF90123">
    <property type="entry name" value="ABC transporter transmembrane region"/>
    <property type="match status" value="2"/>
</dbReference>
<dbReference type="InterPro" id="IPR027417">
    <property type="entry name" value="P-loop_NTPase"/>
</dbReference>
<dbReference type="FunFam" id="3.40.50.300:FF:001471">
    <property type="entry name" value="P-loop containing nucleoside triphosphate hydrolase protein"/>
    <property type="match status" value="1"/>
</dbReference>
<feature type="transmembrane region" description="Helical" evidence="9">
    <location>
        <begin position="775"/>
        <end position="796"/>
    </location>
</feature>
<dbReference type="PROSITE" id="PS00211">
    <property type="entry name" value="ABC_TRANSPORTER_1"/>
    <property type="match status" value="1"/>
</dbReference>
<dbReference type="Pfam" id="PF00664">
    <property type="entry name" value="ABC_membrane"/>
    <property type="match status" value="2"/>
</dbReference>
<evidence type="ECO:0000256" key="4">
    <source>
        <dbReference type="ARBA" id="ARBA00022741"/>
    </source>
</evidence>
<dbReference type="FunFam" id="3.40.50.300:FF:000604">
    <property type="entry name" value="ABC transporter B family member 28"/>
    <property type="match status" value="1"/>
</dbReference>
<keyword evidence="5" id="KW-0067">ATP-binding</keyword>
<dbReference type="Pfam" id="PF00005">
    <property type="entry name" value="ABC_tran"/>
    <property type="match status" value="2"/>
</dbReference>
<keyword evidence="3 9" id="KW-0812">Transmembrane</keyword>
<dbReference type="InterPro" id="IPR003593">
    <property type="entry name" value="AAA+_ATPase"/>
</dbReference>
<dbReference type="EMBL" id="CP051140">
    <property type="protein sequence ID" value="QIW97573.1"/>
    <property type="molecule type" value="Genomic_DNA"/>
</dbReference>
<feature type="domain" description="ABC transporter" evidence="10">
    <location>
        <begin position="378"/>
        <end position="616"/>
    </location>
</feature>
<dbReference type="OrthoDB" id="6500128at2759"/>
<evidence type="ECO:0000256" key="9">
    <source>
        <dbReference type="SAM" id="Phobius"/>
    </source>
</evidence>
<feature type="transmembrane region" description="Helical" evidence="9">
    <location>
        <begin position="816"/>
        <end position="836"/>
    </location>
</feature>
<feature type="region of interest" description="Disordered" evidence="8">
    <location>
        <begin position="728"/>
        <end position="749"/>
    </location>
</feature>
<sequence>MTVPSTVRTKTSEKASRKHRTSVKSQTNPLPATPSWKSLFAFTKREDVPVLIVASLCSIIASAASPGQAYITGKVFDGFVQFASQSIDAETLIEQQRKWILYLVGIACASWSFHSLEMATWMTFGELQARNARADLFQGLSNMDIAWYDLCEDGIQAFLPRSQTHIKELQLATSQPLGGLLSLASTSLIALGQAFYNSWDLTLVTLAGAPLIAAAIIYFGLGMQKAIDHQQSYREDAQKRLLETLSNIETVKCFNAQEMECERYLKDVCTAAYWYRKIVHTNAIQMAVLGFLVQAMFVQAFYYGGTLIKSGKKQSSQVITTFFSAITAFQAIQSVIPQIVVLEKGRFAGAALRSGMPSTSNHMSDRQSYTPSECKGHIQLKSVSFSYPSRPQQLALDNVSLVLPAGDLTFLIGKSGSGKSTIGQLLVRFYDANTGTVLLGGENLLDLDRQWLRSNITLVEQTSTLFEGTIHSNIALGCRNQSGASEDVHSAVEFALLQRMVADMPKGLDTNLGQRGDSISGGQRQRIALARARLRDTPILILDESTSALDQISRELMMDAIRLWRRDRTTIIVTHDISQIRPDDYAIILERGRVVQEGYRQHMEECAGSPFSAFIVGDSLVSDAAEHVLIRNSAPRPRSRRRPTSFFSAASVCIDTLPFHSLSLSAVQNNSVFSSAQLYGSVRHDSENDDSAERRMTEDDRTLAQRMQDFMQDSGQWALANRVAATKRRGHGKQSIEPEPVRQTDEGEHGPVEAYSSLLGMLWQMRRELPAAKQALLLLGYLGGTVHAACSPVFAYVLAKLLALYSQPGDTSHQSIAYALAILGVAGVDAICIFLYRYCVELASQAWIDTLRKHASRRLLAQPQEFHELTSNAASVFVDVLDHQAEEMRNLFGRFIVMLYSAAVVLLIAFFWAMSTDWKLTLVAMTAPPYIFVVASIYTRVSEKWERFSNDASQGVNVVFMEAFIKVRTVRTLLLEQYFYDKFAAASARTLKTGCRRACLSGFFYGLSNSSGVLATALVFYIGTKLVHDGTSVVAAVQVFTIIIMTIANVTAVLDYVPQMGSSKEMSERVLKLAELPNESHESTGDMRISSVGRIQFTRLDFAYPGRPDALVLKDVTFELRSGLTTAVVGGSGSGKSTVAKLLLKLYPTGTDQRCGLSVSGRAISLINTEALRGITAVVAQTSALFSATIEANIIYGLTANSPLATMANVIIASKQAGIYDFVSSLPDGFKTMVGPGGVGLSGGQIQRIAIARALVRSPSLLILDEATSALDATSAAQVRDTIRHLVRFQNDKMTILMITHNREMMEIADQVVVLDHGCVVECGRYTTLLNSGGHLTNLLRGGAID</sequence>
<protein>
    <submittedName>
        <fullName evidence="12">Uncharacterized protein</fullName>
    </submittedName>
</protein>
<dbReference type="GO" id="GO:0016887">
    <property type="term" value="F:ATP hydrolysis activity"/>
    <property type="evidence" value="ECO:0007669"/>
    <property type="project" value="InterPro"/>
</dbReference>
<dbReference type="InterPro" id="IPR017871">
    <property type="entry name" value="ABC_transporter-like_CS"/>
</dbReference>
<feature type="transmembrane region" description="Helical" evidence="9">
    <location>
        <begin position="283"/>
        <end position="302"/>
    </location>
</feature>
<evidence type="ECO:0000313" key="12">
    <source>
        <dbReference type="EMBL" id="QIW97573.1"/>
    </source>
</evidence>
<dbReference type="PROSITE" id="PS50893">
    <property type="entry name" value="ABC_TRANSPORTER_2"/>
    <property type="match status" value="2"/>
</dbReference>
<evidence type="ECO:0000313" key="13">
    <source>
        <dbReference type="Proteomes" id="UP000503462"/>
    </source>
</evidence>
<feature type="transmembrane region" description="Helical" evidence="9">
    <location>
        <begin position="99"/>
        <end position="124"/>
    </location>
</feature>